<sequence>MLASSSGTPSWGSRRVVAPFGAPGRSPCQLRAANKPIHVLGHDPGSSLGARRVAVQRILCWATAADADGEPIWARQLITSVTQSLKEAKAAAEAAANEAKTTRGMLRGVVEAAAHNVYSRLGVKGASTVLQGMDDVLQFVLPCNIMLTARQDYEFFRAVRAATTATMLNKDTGFLNAVIVLLKAEGMEQEAGEVEAVLYGGTGIEAASNGLRTVRGCLQAAESRAKASGLGDDIRAMFKYAGAKSTQERAALLETTLFVRCAAATLRGSCTGVLEVDVGGGVGFEVDQGVGALRLCAGETKNSPEEMDDADEQLQTLFLVVAFTLDKVLAAAVAAPAASKARAALAQLPRRFIMDGYCVYAGRASEQQLQRRKAAADRRTVVDGFVVGGGGLKSAVLQMHFERAHYEKL</sequence>
<evidence type="ECO:0000313" key="2">
    <source>
        <dbReference type="Proteomes" id="UP000006906"/>
    </source>
</evidence>
<dbReference type="OrthoDB" id="555222at2759"/>
<protein>
    <submittedName>
        <fullName evidence="1">Uncharacterized protein</fullName>
    </submittedName>
</protein>
<organism evidence="1 2">
    <name type="scientific">Chlamydomonas reinhardtii</name>
    <name type="common">Chlamydomonas smithii</name>
    <dbReference type="NCBI Taxonomy" id="3055"/>
    <lineage>
        <taxon>Eukaryota</taxon>
        <taxon>Viridiplantae</taxon>
        <taxon>Chlorophyta</taxon>
        <taxon>core chlorophytes</taxon>
        <taxon>Chlorophyceae</taxon>
        <taxon>CS clade</taxon>
        <taxon>Chlamydomonadales</taxon>
        <taxon>Chlamydomonadaceae</taxon>
        <taxon>Chlamydomonas</taxon>
    </lineage>
</organism>
<dbReference type="Proteomes" id="UP000006906">
    <property type="component" value="Chromosome 7"/>
</dbReference>
<dbReference type="ExpressionAtlas" id="A0A2K3DLK9">
    <property type="expression patterns" value="baseline"/>
</dbReference>
<dbReference type="KEGG" id="cre:CHLRE_07g354700v5"/>
<dbReference type="EMBL" id="CM008968">
    <property type="protein sequence ID" value="PNW81408.1"/>
    <property type="molecule type" value="Genomic_DNA"/>
</dbReference>
<accession>A0A2K3DLK9</accession>
<dbReference type="InParanoid" id="A0A2K3DLK9"/>
<name>A0A2K3DLK9_CHLRE</name>
<proteinExistence type="predicted"/>
<dbReference type="Gramene" id="PNW81408">
    <property type="protein sequence ID" value="PNW81408"/>
    <property type="gene ID" value="CHLRE_07g354700v5"/>
</dbReference>
<reference evidence="1 2" key="1">
    <citation type="journal article" date="2007" name="Science">
        <title>The Chlamydomonas genome reveals the evolution of key animal and plant functions.</title>
        <authorList>
            <person name="Merchant S.S."/>
            <person name="Prochnik S.E."/>
            <person name="Vallon O."/>
            <person name="Harris E.H."/>
            <person name="Karpowicz S.J."/>
            <person name="Witman G.B."/>
            <person name="Terry A."/>
            <person name="Salamov A."/>
            <person name="Fritz-Laylin L.K."/>
            <person name="Marechal-Drouard L."/>
            <person name="Marshall W.F."/>
            <person name="Qu L.H."/>
            <person name="Nelson D.R."/>
            <person name="Sanderfoot A.A."/>
            <person name="Spalding M.H."/>
            <person name="Kapitonov V.V."/>
            <person name="Ren Q."/>
            <person name="Ferris P."/>
            <person name="Lindquist E."/>
            <person name="Shapiro H."/>
            <person name="Lucas S.M."/>
            <person name="Grimwood J."/>
            <person name="Schmutz J."/>
            <person name="Cardol P."/>
            <person name="Cerutti H."/>
            <person name="Chanfreau G."/>
            <person name="Chen C.L."/>
            <person name="Cognat V."/>
            <person name="Croft M.T."/>
            <person name="Dent R."/>
            <person name="Dutcher S."/>
            <person name="Fernandez E."/>
            <person name="Fukuzawa H."/>
            <person name="Gonzalez-Ballester D."/>
            <person name="Gonzalez-Halphen D."/>
            <person name="Hallmann A."/>
            <person name="Hanikenne M."/>
            <person name="Hippler M."/>
            <person name="Inwood W."/>
            <person name="Jabbari K."/>
            <person name="Kalanon M."/>
            <person name="Kuras R."/>
            <person name="Lefebvre P.A."/>
            <person name="Lemaire S.D."/>
            <person name="Lobanov A.V."/>
            <person name="Lohr M."/>
            <person name="Manuell A."/>
            <person name="Meier I."/>
            <person name="Mets L."/>
            <person name="Mittag M."/>
            <person name="Mittelmeier T."/>
            <person name="Moroney J.V."/>
            <person name="Moseley J."/>
            <person name="Napoli C."/>
            <person name="Nedelcu A.M."/>
            <person name="Niyogi K."/>
            <person name="Novoselov S.V."/>
            <person name="Paulsen I.T."/>
            <person name="Pazour G."/>
            <person name="Purton S."/>
            <person name="Ral J.P."/>
            <person name="Riano-Pachon D.M."/>
            <person name="Riekhof W."/>
            <person name="Rymarquis L."/>
            <person name="Schroda M."/>
            <person name="Stern D."/>
            <person name="Umen J."/>
            <person name="Willows R."/>
            <person name="Wilson N."/>
            <person name="Zimmer S.L."/>
            <person name="Allmer J."/>
            <person name="Balk J."/>
            <person name="Bisova K."/>
            <person name="Chen C.J."/>
            <person name="Elias M."/>
            <person name="Gendler K."/>
            <person name="Hauser C."/>
            <person name="Lamb M.R."/>
            <person name="Ledford H."/>
            <person name="Long J.C."/>
            <person name="Minagawa J."/>
            <person name="Page M.D."/>
            <person name="Pan J."/>
            <person name="Pootakham W."/>
            <person name="Roje S."/>
            <person name="Rose A."/>
            <person name="Stahlberg E."/>
            <person name="Terauchi A.M."/>
            <person name="Yang P."/>
            <person name="Ball S."/>
            <person name="Bowler C."/>
            <person name="Dieckmann C.L."/>
            <person name="Gladyshev V.N."/>
            <person name="Green P."/>
            <person name="Jorgensen R."/>
            <person name="Mayfield S."/>
            <person name="Mueller-Roeber B."/>
            <person name="Rajamani S."/>
            <person name="Sayre R.T."/>
            <person name="Brokstein P."/>
            <person name="Dubchak I."/>
            <person name="Goodstein D."/>
            <person name="Hornick L."/>
            <person name="Huang Y.W."/>
            <person name="Jhaveri J."/>
            <person name="Luo Y."/>
            <person name="Martinez D."/>
            <person name="Ngau W.C."/>
            <person name="Otillar B."/>
            <person name="Poliakov A."/>
            <person name="Porter A."/>
            <person name="Szajkowski L."/>
            <person name="Werner G."/>
            <person name="Zhou K."/>
            <person name="Grigoriev I.V."/>
            <person name="Rokhsar D.S."/>
            <person name="Grossman A.R."/>
        </authorList>
    </citation>
    <scope>NUCLEOTIDE SEQUENCE [LARGE SCALE GENOMIC DNA]</scope>
    <source>
        <strain evidence="2">CC-503</strain>
    </source>
</reference>
<keyword evidence="2" id="KW-1185">Reference proteome</keyword>
<dbReference type="RefSeq" id="XP_042923198.1">
    <property type="nucleotide sequence ID" value="XM_043064630.1"/>
</dbReference>
<evidence type="ECO:0000313" key="1">
    <source>
        <dbReference type="EMBL" id="PNW81408.1"/>
    </source>
</evidence>
<dbReference type="GeneID" id="5727583"/>
<dbReference type="AlphaFoldDB" id="A0A2K3DLK9"/>
<gene>
    <name evidence="1" type="ORF">CHLRE_07g354700v5</name>
</gene>